<dbReference type="Proteomes" id="UP000185544">
    <property type="component" value="Chromosome"/>
</dbReference>
<proteinExistence type="predicted"/>
<keyword evidence="2" id="KW-1185">Reference proteome</keyword>
<evidence type="ECO:0000313" key="2">
    <source>
        <dbReference type="Proteomes" id="UP000185544"/>
    </source>
</evidence>
<organism evidence="1 2">
    <name type="scientific">Pajaroellobacter abortibovis</name>
    <dbReference type="NCBI Taxonomy" id="1882918"/>
    <lineage>
        <taxon>Bacteria</taxon>
        <taxon>Pseudomonadati</taxon>
        <taxon>Myxococcota</taxon>
        <taxon>Polyangia</taxon>
        <taxon>Polyangiales</taxon>
        <taxon>Polyangiaceae</taxon>
    </lineage>
</organism>
<dbReference type="EMBL" id="CP016908">
    <property type="protein sequence ID" value="APS00785.1"/>
    <property type="molecule type" value="Genomic_DNA"/>
</dbReference>
<sequence>MTWYVDAFYPESAVSSKIAIAARAELVERGCKVSNRVPVLAAGDISVLQSMPAKDAYSVACKRYFAERGLTEKDVS</sequence>
<name>A0A1L6MZD2_9BACT</name>
<gene>
    <name evidence="1" type="ORF">BCY86_08915</name>
</gene>
<dbReference type="AlphaFoldDB" id="A0A1L6MZD2"/>
<dbReference type="KEGG" id="pabo:BCY86_08915"/>
<reference evidence="1 2" key="1">
    <citation type="submission" date="2016-08" db="EMBL/GenBank/DDBJ databases">
        <title>Identification and validation of antigenic proteins from Pajaroellobacter abortibovis using de-novo genome sequence assembly and reverse vaccinology.</title>
        <authorList>
            <person name="Welly B.T."/>
            <person name="Miller M.R."/>
            <person name="Stott J.L."/>
            <person name="Blanchard M.T."/>
            <person name="Islas-Trejo A.D."/>
            <person name="O'Rourke S.M."/>
            <person name="Young A.E."/>
            <person name="Medrano J.F."/>
            <person name="Van Eenennaam A.L."/>
        </authorList>
    </citation>
    <scope>NUCLEOTIDE SEQUENCE [LARGE SCALE GENOMIC DNA]</scope>
    <source>
        <strain evidence="1 2">BTF92-0548A/99-0131</strain>
    </source>
</reference>
<accession>A0A1L6MZD2</accession>
<evidence type="ECO:0000313" key="1">
    <source>
        <dbReference type="EMBL" id="APS00785.1"/>
    </source>
</evidence>
<dbReference type="STRING" id="1882918.BCY86_08915"/>
<protein>
    <submittedName>
        <fullName evidence="1">Uncharacterized protein</fullName>
    </submittedName>
</protein>